<dbReference type="InterPro" id="IPR001414">
    <property type="entry name" value="GPR143"/>
</dbReference>
<feature type="transmembrane region" description="Helical" evidence="1">
    <location>
        <begin position="194"/>
        <end position="215"/>
    </location>
</feature>
<accession>A0ABD0YM52</accession>
<keyword evidence="1" id="KW-1133">Transmembrane helix</keyword>
<dbReference type="EMBL" id="JBFDAA010000005">
    <property type="protein sequence ID" value="KAL1132346.1"/>
    <property type="molecule type" value="Genomic_DNA"/>
</dbReference>
<reference evidence="2 3" key="1">
    <citation type="submission" date="2024-07" db="EMBL/GenBank/DDBJ databases">
        <title>Chromosome-level genome assembly of the water stick insect Ranatra chinensis (Heteroptera: Nepidae).</title>
        <authorList>
            <person name="Liu X."/>
        </authorList>
    </citation>
    <scope>NUCLEOTIDE SEQUENCE [LARGE SCALE GENOMIC DNA]</scope>
    <source>
        <strain evidence="2">Cailab_2021Rc</strain>
        <tissue evidence="2">Muscle</tissue>
    </source>
</reference>
<dbReference type="AlphaFoldDB" id="A0ABD0YM52"/>
<feature type="transmembrane region" description="Helical" evidence="1">
    <location>
        <begin position="109"/>
        <end position="133"/>
    </location>
</feature>
<feature type="transmembrane region" description="Helical" evidence="1">
    <location>
        <begin position="154"/>
        <end position="174"/>
    </location>
</feature>
<gene>
    <name evidence="2" type="ORF">AAG570_010302</name>
</gene>
<keyword evidence="1" id="KW-0812">Transmembrane</keyword>
<evidence type="ECO:0000313" key="2">
    <source>
        <dbReference type="EMBL" id="KAL1132346.1"/>
    </source>
</evidence>
<dbReference type="Gene3D" id="1.20.1070.10">
    <property type="entry name" value="Rhodopsin 7-helix transmembrane proteins"/>
    <property type="match status" value="1"/>
</dbReference>
<protein>
    <submittedName>
        <fullName evidence="2">Uncharacterized protein</fullName>
    </submittedName>
</protein>
<feature type="transmembrane region" description="Helical" evidence="1">
    <location>
        <begin position="73"/>
        <end position="94"/>
    </location>
</feature>
<dbReference type="PANTHER" id="PTHR15177:SF2">
    <property type="entry name" value="G-PROTEIN COUPLED RECEPTOR 143"/>
    <property type="match status" value="1"/>
</dbReference>
<dbReference type="PRINTS" id="PR00965">
    <property type="entry name" value="OCULARALBNSM"/>
</dbReference>
<evidence type="ECO:0000256" key="1">
    <source>
        <dbReference type="SAM" id="Phobius"/>
    </source>
</evidence>
<feature type="transmembrane region" description="Helical" evidence="1">
    <location>
        <begin position="283"/>
        <end position="302"/>
    </location>
</feature>
<dbReference type="Proteomes" id="UP001558652">
    <property type="component" value="Unassembled WGS sequence"/>
</dbReference>
<keyword evidence="1" id="KW-0472">Membrane</keyword>
<dbReference type="PANTHER" id="PTHR15177">
    <property type="entry name" value="G-PROTEIN COUPLED RECEPTOR 143"/>
    <property type="match status" value="1"/>
</dbReference>
<feature type="transmembrane region" description="Helical" evidence="1">
    <location>
        <begin position="31"/>
        <end position="52"/>
    </location>
</feature>
<organism evidence="2 3">
    <name type="scientific">Ranatra chinensis</name>
    <dbReference type="NCBI Taxonomy" id="642074"/>
    <lineage>
        <taxon>Eukaryota</taxon>
        <taxon>Metazoa</taxon>
        <taxon>Ecdysozoa</taxon>
        <taxon>Arthropoda</taxon>
        <taxon>Hexapoda</taxon>
        <taxon>Insecta</taxon>
        <taxon>Pterygota</taxon>
        <taxon>Neoptera</taxon>
        <taxon>Paraneoptera</taxon>
        <taxon>Hemiptera</taxon>
        <taxon>Heteroptera</taxon>
        <taxon>Panheteroptera</taxon>
        <taxon>Nepomorpha</taxon>
        <taxon>Nepidae</taxon>
        <taxon>Ranatrinae</taxon>
        <taxon>Ranatra</taxon>
    </lineage>
</organism>
<name>A0ABD0YM52_9HEMI</name>
<sequence length="328" mass="37282">MSDPSIQTFCCHKPGIETLSLSIMSEFNSTSYNVVCLISSVIGIVGAIYQMLPREGTSSQRWFSLTSMRGRQIVVWLALADLLASLGVFMRSVVKLNDSVLMVFDDNETIIFCVIMAAWIEYFYSVTWLWTLFYAVDMWRALRQKPAQMMIYHGITWCLPAVLTMTGLSILYLPNADCHNLGSDSATFLRLLPNYFITYIPIATVMFANPVLYVLSSNSIHNIVANCLSQFTRKERAVVDAVRLRFGFINLAFYACWLPNLINGVVIWASWYNPPRLTLLSLWYIMAVMNPLQALFNSIVYTRSNQRIVFPFSTIDETTPLVTANINN</sequence>
<keyword evidence="3" id="KW-1185">Reference proteome</keyword>
<dbReference type="Pfam" id="PF02101">
    <property type="entry name" value="Ocular_alb"/>
    <property type="match status" value="1"/>
</dbReference>
<feature type="transmembrane region" description="Helical" evidence="1">
    <location>
        <begin position="251"/>
        <end position="271"/>
    </location>
</feature>
<proteinExistence type="predicted"/>
<evidence type="ECO:0000313" key="3">
    <source>
        <dbReference type="Proteomes" id="UP001558652"/>
    </source>
</evidence>
<comment type="caution">
    <text evidence="2">The sequence shown here is derived from an EMBL/GenBank/DDBJ whole genome shotgun (WGS) entry which is preliminary data.</text>
</comment>